<proteinExistence type="predicted"/>
<dbReference type="GeneTree" id="ENSGT00990000212416"/>
<evidence type="ECO:0000313" key="3">
    <source>
        <dbReference type="Proteomes" id="UP000314982"/>
    </source>
</evidence>
<protein>
    <submittedName>
        <fullName evidence="2">Uncharacterized protein</fullName>
    </submittedName>
</protein>
<feature type="compositionally biased region" description="Polar residues" evidence="1">
    <location>
        <begin position="1"/>
        <end position="10"/>
    </location>
</feature>
<name>A0A4W5R035_9TELE</name>
<evidence type="ECO:0000256" key="1">
    <source>
        <dbReference type="SAM" id="MobiDB-lite"/>
    </source>
</evidence>
<keyword evidence="3" id="KW-1185">Reference proteome</keyword>
<dbReference type="STRING" id="62062.ENSHHUP00000079343"/>
<feature type="region of interest" description="Disordered" evidence="1">
    <location>
        <begin position="1"/>
        <end position="40"/>
    </location>
</feature>
<dbReference type="Ensembl" id="ENSHHUT00000081900.1">
    <property type="protein sequence ID" value="ENSHHUP00000079343.1"/>
    <property type="gene ID" value="ENSHHUG00000046261.1"/>
</dbReference>
<reference evidence="2" key="2">
    <citation type="submission" date="2025-08" db="UniProtKB">
        <authorList>
            <consortium name="Ensembl"/>
        </authorList>
    </citation>
    <scope>IDENTIFICATION</scope>
</reference>
<sequence>MKSADYQGSPSKVVGIQQDNEPKNIKKAPRNGSRRNTGLEWPFSTETHEELYNKGELLDKWEAEIFANIQADYLYR</sequence>
<reference evidence="2" key="3">
    <citation type="submission" date="2025-09" db="UniProtKB">
        <authorList>
            <consortium name="Ensembl"/>
        </authorList>
    </citation>
    <scope>IDENTIFICATION</scope>
</reference>
<dbReference type="Proteomes" id="UP000314982">
    <property type="component" value="Unassembled WGS sequence"/>
</dbReference>
<dbReference type="AlphaFoldDB" id="A0A4W5R035"/>
<evidence type="ECO:0000313" key="2">
    <source>
        <dbReference type="Ensembl" id="ENSHHUP00000079343.1"/>
    </source>
</evidence>
<organism evidence="2 3">
    <name type="scientific">Hucho hucho</name>
    <name type="common">huchen</name>
    <dbReference type="NCBI Taxonomy" id="62062"/>
    <lineage>
        <taxon>Eukaryota</taxon>
        <taxon>Metazoa</taxon>
        <taxon>Chordata</taxon>
        <taxon>Craniata</taxon>
        <taxon>Vertebrata</taxon>
        <taxon>Euteleostomi</taxon>
        <taxon>Actinopterygii</taxon>
        <taxon>Neopterygii</taxon>
        <taxon>Teleostei</taxon>
        <taxon>Protacanthopterygii</taxon>
        <taxon>Salmoniformes</taxon>
        <taxon>Salmonidae</taxon>
        <taxon>Salmoninae</taxon>
        <taxon>Hucho</taxon>
    </lineage>
</organism>
<reference evidence="3" key="1">
    <citation type="submission" date="2018-06" db="EMBL/GenBank/DDBJ databases">
        <title>Genome assembly of Danube salmon.</title>
        <authorList>
            <person name="Macqueen D.J."/>
            <person name="Gundappa M.K."/>
        </authorList>
    </citation>
    <scope>NUCLEOTIDE SEQUENCE [LARGE SCALE GENOMIC DNA]</scope>
</reference>
<accession>A0A4W5R035</accession>